<dbReference type="GO" id="GO:0008855">
    <property type="term" value="F:exodeoxyribonuclease VII activity"/>
    <property type="evidence" value="ECO:0007669"/>
    <property type="project" value="UniProtKB-UniRule"/>
</dbReference>
<dbReference type="GO" id="GO:0005829">
    <property type="term" value="C:cytosol"/>
    <property type="evidence" value="ECO:0007669"/>
    <property type="project" value="TreeGrafter"/>
</dbReference>
<dbReference type="Pfam" id="PF02609">
    <property type="entry name" value="Exonuc_VII_S"/>
    <property type="match status" value="1"/>
</dbReference>
<dbReference type="InterPro" id="IPR003761">
    <property type="entry name" value="Exonuc_VII_S"/>
</dbReference>
<dbReference type="NCBIfam" id="TIGR01280">
    <property type="entry name" value="xseB"/>
    <property type="match status" value="1"/>
</dbReference>
<dbReference type="Gene3D" id="1.10.287.1040">
    <property type="entry name" value="Exonuclease VII, small subunit"/>
    <property type="match status" value="1"/>
</dbReference>
<dbReference type="GO" id="GO:0006308">
    <property type="term" value="P:DNA catabolic process"/>
    <property type="evidence" value="ECO:0007669"/>
    <property type="project" value="UniProtKB-UniRule"/>
</dbReference>
<dbReference type="InterPro" id="IPR037004">
    <property type="entry name" value="Exonuc_VII_ssu_sf"/>
</dbReference>
<keyword evidence="8" id="KW-1185">Reference proteome</keyword>
<gene>
    <name evidence="6 7" type="primary">xseB</name>
    <name evidence="7" type="ORF">CRI93_11585</name>
</gene>
<comment type="subunit">
    <text evidence="6">Heterooligomer composed of large and small subunits.</text>
</comment>
<dbReference type="RefSeq" id="WP_098062804.1">
    <property type="nucleotide sequence ID" value="NZ_PDEP01000011.1"/>
</dbReference>
<accession>A0A2H3NJR5</accession>
<comment type="subcellular location">
    <subcellularLocation>
        <location evidence="6">Cytoplasm</location>
    </subcellularLocation>
</comment>
<organism evidence="7 8">
    <name type="scientific">Longimonas halophila</name>
    <dbReference type="NCBI Taxonomy" id="1469170"/>
    <lineage>
        <taxon>Bacteria</taxon>
        <taxon>Pseudomonadati</taxon>
        <taxon>Rhodothermota</taxon>
        <taxon>Rhodothermia</taxon>
        <taxon>Rhodothermales</taxon>
        <taxon>Salisaetaceae</taxon>
        <taxon>Longimonas</taxon>
    </lineage>
</organism>
<dbReference type="PANTHER" id="PTHR34137:SF1">
    <property type="entry name" value="EXODEOXYRIBONUCLEASE 7 SMALL SUBUNIT"/>
    <property type="match status" value="1"/>
</dbReference>
<dbReference type="HAMAP" id="MF_00337">
    <property type="entry name" value="Exonuc_7_S"/>
    <property type="match status" value="1"/>
</dbReference>
<keyword evidence="4 6" id="KW-0378">Hydrolase</keyword>
<keyword evidence="3 6" id="KW-0540">Nuclease</keyword>
<protein>
    <recommendedName>
        <fullName evidence="6">Exodeoxyribonuclease 7 small subunit</fullName>
        <ecNumber evidence="6">3.1.11.6</ecNumber>
    </recommendedName>
    <alternativeName>
        <fullName evidence="6">Exodeoxyribonuclease VII small subunit</fullName>
        <shortName evidence="6">Exonuclease VII small subunit</shortName>
    </alternativeName>
</protein>
<evidence type="ECO:0000256" key="2">
    <source>
        <dbReference type="ARBA" id="ARBA00022490"/>
    </source>
</evidence>
<dbReference type="EMBL" id="PDEP01000011">
    <property type="protein sequence ID" value="PEN05742.1"/>
    <property type="molecule type" value="Genomic_DNA"/>
</dbReference>
<dbReference type="SUPFAM" id="SSF116842">
    <property type="entry name" value="XseB-like"/>
    <property type="match status" value="1"/>
</dbReference>
<evidence type="ECO:0000256" key="6">
    <source>
        <dbReference type="HAMAP-Rule" id="MF_00337"/>
    </source>
</evidence>
<evidence type="ECO:0000256" key="4">
    <source>
        <dbReference type="ARBA" id="ARBA00022801"/>
    </source>
</evidence>
<dbReference type="Proteomes" id="UP000221024">
    <property type="component" value="Unassembled WGS sequence"/>
</dbReference>
<dbReference type="AlphaFoldDB" id="A0A2H3NJR5"/>
<reference evidence="7 8" key="1">
    <citation type="submission" date="2017-10" db="EMBL/GenBank/DDBJ databases">
        <title>Draft genome of Longimonas halophila.</title>
        <authorList>
            <person name="Goh K.M."/>
            <person name="Shamsir M.S."/>
            <person name="Lim S.W."/>
        </authorList>
    </citation>
    <scope>NUCLEOTIDE SEQUENCE [LARGE SCALE GENOMIC DNA]</scope>
    <source>
        <strain evidence="7 8">KCTC 42399</strain>
    </source>
</reference>
<dbReference type="EC" id="3.1.11.6" evidence="6"/>
<dbReference type="PIRSF" id="PIRSF006488">
    <property type="entry name" value="Exonuc_VII_S"/>
    <property type="match status" value="1"/>
</dbReference>
<sequence>MPADSAPDDQPFEDDLTRLEAIVDQLETDPPPLDDALDAYEEGVTLAQRCLDRLDAAEQRMHELDLDDN</sequence>
<dbReference type="OrthoDB" id="1495805at2"/>
<comment type="similarity">
    <text evidence="1 6">Belongs to the XseB family.</text>
</comment>
<dbReference type="PANTHER" id="PTHR34137">
    <property type="entry name" value="EXODEOXYRIBONUCLEASE 7 SMALL SUBUNIT"/>
    <property type="match status" value="1"/>
</dbReference>
<comment type="function">
    <text evidence="6">Bidirectionally degrades single-stranded DNA into large acid-insoluble oligonucleotides, which are then degraded further into small acid-soluble oligonucleotides.</text>
</comment>
<comment type="catalytic activity">
    <reaction evidence="6">
        <text>Exonucleolytic cleavage in either 5'- to 3'- or 3'- to 5'-direction to yield nucleoside 5'-phosphates.</text>
        <dbReference type="EC" id="3.1.11.6"/>
    </reaction>
</comment>
<evidence type="ECO:0000256" key="3">
    <source>
        <dbReference type="ARBA" id="ARBA00022722"/>
    </source>
</evidence>
<evidence type="ECO:0000256" key="5">
    <source>
        <dbReference type="ARBA" id="ARBA00022839"/>
    </source>
</evidence>
<proteinExistence type="inferred from homology"/>
<keyword evidence="2 6" id="KW-0963">Cytoplasm</keyword>
<dbReference type="GO" id="GO:0009318">
    <property type="term" value="C:exodeoxyribonuclease VII complex"/>
    <property type="evidence" value="ECO:0007669"/>
    <property type="project" value="UniProtKB-UniRule"/>
</dbReference>
<comment type="caution">
    <text evidence="7">The sequence shown here is derived from an EMBL/GenBank/DDBJ whole genome shotgun (WGS) entry which is preliminary data.</text>
</comment>
<evidence type="ECO:0000256" key="1">
    <source>
        <dbReference type="ARBA" id="ARBA00009998"/>
    </source>
</evidence>
<evidence type="ECO:0000313" key="8">
    <source>
        <dbReference type="Proteomes" id="UP000221024"/>
    </source>
</evidence>
<evidence type="ECO:0000313" key="7">
    <source>
        <dbReference type="EMBL" id="PEN05742.1"/>
    </source>
</evidence>
<name>A0A2H3NJR5_9BACT</name>
<keyword evidence="5 6" id="KW-0269">Exonuclease</keyword>